<dbReference type="GO" id="GO:0060170">
    <property type="term" value="C:ciliary membrane"/>
    <property type="evidence" value="ECO:0007669"/>
    <property type="project" value="TreeGrafter"/>
</dbReference>
<comment type="subcellular location">
    <subcellularLocation>
        <location evidence="2">Cell membrane</location>
        <topology evidence="2">Single-pass membrane protein</topology>
    </subcellularLocation>
    <subcellularLocation>
        <location evidence="1">Cytoplasm</location>
        <location evidence="1">Cytoskeleton</location>
        <location evidence="1">Cilium basal body</location>
    </subcellularLocation>
</comment>
<keyword evidence="14" id="KW-1185">Reference proteome</keyword>
<keyword evidence="7 12" id="KW-0472">Membrane</keyword>
<dbReference type="GO" id="GO:0007224">
    <property type="term" value="P:smoothened signaling pathway"/>
    <property type="evidence" value="ECO:0007669"/>
    <property type="project" value="InterPro"/>
</dbReference>
<feature type="coiled-coil region" evidence="10">
    <location>
        <begin position="785"/>
        <end position="845"/>
    </location>
</feature>
<evidence type="ECO:0000256" key="8">
    <source>
        <dbReference type="ARBA" id="ARBA00023212"/>
    </source>
</evidence>
<feature type="coiled-coil region" evidence="10">
    <location>
        <begin position="655"/>
        <end position="757"/>
    </location>
</feature>
<keyword evidence="10" id="KW-0175">Coiled coil</keyword>
<organism evidence="13 14">
    <name type="scientific">Dreissena polymorpha</name>
    <name type="common">Zebra mussel</name>
    <name type="synonym">Mytilus polymorpha</name>
    <dbReference type="NCBI Taxonomy" id="45954"/>
    <lineage>
        <taxon>Eukaryota</taxon>
        <taxon>Metazoa</taxon>
        <taxon>Spiralia</taxon>
        <taxon>Lophotrochozoa</taxon>
        <taxon>Mollusca</taxon>
        <taxon>Bivalvia</taxon>
        <taxon>Autobranchia</taxon>
        <taxon>Heteroconchia</taxon>
        <taxon>Euheterodonta</taxon>
        <taxon>Imparidentia</taxon>
        <taxon>Neoheterodontei</taxon>
        <taxon>Myida</taxon>
        <taxon>Dreissenoidea</taxon>
        <taxon>Dreissenidae</taxon>
        <taxon>Dreissena</taxon>
    </lineage>
</organism>
<evidence type="ECO:0000256" key="3">
    <source>
        <dbReference type="ARBA" id="ARBA00022475"/>
    </source>
</evidence>
<evidence type="ECO:0000256" key="6">
    <source>
        <dbReference type="ARBA" id="ARBA00022989"/>
    </source>
</evidence>
<evidence type="ECO:0000313" key="14">
    <source>
        <dbReference type="Proteomes" id="UP000828390"/>
    </source>
</evidence>
<evidence type="ECO:0000256" key="1">
    <source>
        <dbReference type="ARBA" id="ARBA00004120"/>
    </source>
</evidence>
<feature type="compositionally biased region" description="Polar residues" evidence="11">
    <location>
        <begin position="1225"/>
        <end position="1240"/>
    </location>
</feature>
<dbReference type="Proteomes" id="UP000828390">
    <property type="component" value="Unassembled WGS sequence"/>
</dbReference>
<name>A0A9D3YZJ3_DREPO</name>
<feature type="region of interest" description="Disordered" evidence="11">
    <location>
        <begin position="905"/>
        <end position="937"/>
    </location>
</feature>
<feature type="coiled-coil region" evidence="10">
    <location>
        <begin position="938"/>
        <end position="1085"/>
    </location>
</feature>
<dbReference type="GO" id="GO:0098797">
    <property type="term" value="C:plasma membrane protein complex"/>
    <property type="evidence" value="ECO:0007669"/>
    <property type="project" value="TreeGrafter"/>
</dbReference>
<accession>A0A9D3YZJ3</accession>
<evidence type="ECO:0000256" key="5">
    <source>
        <dbReference type="ARBA" id="ARBA00022692"/>
    </source>
</evidence>
<sequence length="1404" mass="161039">MAAEKEECLDGSIRIRQNGTTKNKLLPLCIDTVLSWMEVRVSCEGSKGTPVMIFNALLGVALLTSHVMSTSIPGMVTLNMTGSYIDDYKIFNSTQDNTTYINASLAYLADGTSVDVNSYLIKRPPTIAGVEVEVLDAGNYNLTGNYNNSLPEYANRLRASYTIQKTYASSNADEIFRLWIYVENLDQENVTDVEVEIFLNSGLRAQNLGMSGILANNSYISYGTSYLSWSVGNMTGNSSTNGSFLAQVNSDTMGNGLNYYFCAVTWSNTTDKNSTWTMTVNLCIDATITYEQSLFYKQGYTALSFFMAFILGILLVVLGFFIYHMIRRKKSISPSKANQEKVLMERGKAIMMDENDALKRTGHTINEYSVIGEGDSIVGLLGMKDKMQMHREIDSLDILNTVIIDTSLEKERNDASMATTELLIGGLHANNDITKATMDTAVNNLRSRRTHMDRQQDEDYKREMNKLYKKISAKNRAMMNSLIQKQRDEKKELVSNTQDLPPKEQEDLIRLMNEQQQSELNAETYRLKLEQDEETEKLRKEFAIRSRMGIKELQLQALQDVKDQGKLSDQQIKWLLAEHQKNQKALEGMYDDEISRQRMNLEEKLARRKALAQAAETQEDDNDDLLNTVAGHQIGAIEAMKKAKAISAADANVLIDQAKAEMITIKDKMEKDRANQESALHKRLSDLKKKRLSDLEKEHEAEIREYDRKCAEMQTEGPIDPVTYADGRLKLLSQQRVEKANLENEIDNENIEQLAKLRSEIATQTESDLRNVNTHLLEKLDGNDRAKVDQLLADHKREIEALRAAQARNRDKQLKKLQERLEESREQWNQRKEAEKEEQQQLREYEDNVVSKLVNSQVSMSDDERERILKEHEKQMVKLENSLTLNKLRQKRMIEEKIAQRRSAQMEKLQLKQHKEKETQRRQIENTDEDSGDEASQRKKLELMKEHVEQKMAVLQGRKMDWDTELESIRVEMLKERSLALKDQEERLGALVAQLQLSKAKELAKIEEQQRAIHNLKTNLIDDLNSRGVLSDPETQAVIKRHQEEQEVLNQRLEKQRQSQEMALREKLQMRLQQREKSMISMQDEELKNLAAPNKTAAKIKKMLLIHKHMVSMEKMRNQLEREISQTLEQVRHEYEVCKRKAVQDQEMEFIAGLVRVGTIPKEELESVLRTLYPGKSEEELKDILGKIFDPKLQTNQPPMDHAQATALLSRVMESQAHPPPFLRRQSSISNMGSSRTSITAREILVQEDSLRGSKRSAREPAFPTPSEQQQHYDRIEDNSRFRPSSRQFDDSPQFPHPAQRSLKSLNSSTGFRIEDRETYNNAPHPLEQGLGGSQRNGNAYGNRIMEEDDDDEVATAIYAGPDRRLPPSKLPPLAQSGRKKKKKNFLKKVAKNSPRLHDDDDEL</sequence>
<keyword evidence="9" id="KW-0966">Cell projection</keyword>
<reference evidence="13" key="1">
    <citation type="journal article" date="2019" name="bioRxiv">
        <title>The Genome of the Zebra Mussel, Dreissena polymorpha: A Resource for Invasive Species Research.</title>
        <authorList>
            <person name="McCartney M.A."/>
            <person name="Auch B."/>
            <person name="Kono T."/>
            <person name="Mallez S."/>
            <person name="Zhang Y."/>
            <person name="Obille A."/>
            <person name="Becker A."/>
            <person name="Abrahante J.E."/>
            <person name="Garbe J."/>
            <person name="Badalamenti J.P."/>
            <person name="Herman A."/>
            <person name="Mangelson H."/>
            <person name="Liachko I."/>
            <person name="Sullivan S."/>
            <person name="Sone E.D."/>
            <person name="Koren S."/>
            <person name="Silverstein K.A.T."/>
            <person name="Beckman K.B."/>
            <person name="Gohl D.M."/>
        </authorList>
    </citation>
    <scope>NUCLEOTIDE SEQUENCE</scope>
    <source>
        <strain evidence="13">Duluth1</strain>
        <tissue evidence="13">Whole animal</tissue>
    </source>
</reference>
<keyword evidence="6 12" id="KW-1133">Transmembrane helix</keyword>
<feature type="transmembrane region" description="Helical" evidence="12">
    <location>
        <begin position="302"/>
        <end position="326"/>
    </location>
</feature>
<gene>
    <name evidence="13" type="ORF">DPMN_067414</name>
</gene>
<evidence type="ECO:0000313" key="13">
    <source>
        <dbReference type="EMBL" id="KAH3707976.1"/>
    </source>
</evidence>
<dbReference type="InterPro" id="IPR022076">
    <property type="entry name" value="Limbin"/>
</dbReference>
<keyword evidence="4" id="KW-0963">Cytoplasm</keyword>
<feature type="region of interest" description="Disordered" evidence="11">
    <location>
        <begin position="1320"/>
        <end position="1404"/>
    </location>
</feature>
<feature type="coiled-coil region" evidence="10">
    <location>
        <begin position="598"/>
        <end position="628"/>
    </location>
</feature>
<reference evidence="13" key="2">
    <citation type="submission" date="2020-11" db="EMBL/GenBank/DDBJ databases">
        <authorList>
            <person name="McCartney M.A."/>
            <person name="Auch B."/>
            <person name="Kono T."/>
            <person name="Mallez S."/>
            <person name="Becker A."/>
            <person name="Gohl D.M."/>
            <person name="Silverstein K.A.T."/>
            <person name="Koren S."/>
            <person name="Bechman K.B."/>
            <person name="Herman A."/>
            <person name="Abrahante J.E."/>
            <person name="Garbe J."/>
        </authorList>
    </citation>
    <scope>NUCLEOTIDE SEQUENCE</scope>
    <source>
        <strain evidence="13">Duluth1</strain>
        <tissue evidence="13">Whole animal</tissue>
    </source>
</reference>
<protein>
    <submittedName>
        <fullName evidence="13">Uncharacterized protein</fullName>
    </submittedName>
</protein>
<proteinExistence type="predicted"/>
<keyword evidence="5 12" id="KW-0812">Transmembrane</keyword>
<evidence type="ECO:0000256" key="10">
    <source>
        <dbReference type="SAM" id="Coils"/>
    </source>
</evidence>
<feature type="compositionally biased region" description="Basic residues" evidence="11">
    <location>
        <begin position="1378"/>
        <end position="1391"/>
    </location>
</feature>
<dbReference type="Pfam" id="PF12297">
    <property type="entry name" value="EVC2_like"/>
    <property type="match status" value="1"/>
</dbReference>
<feature type="region of interest" description="Disordered" evidence="11">
    <location>
        <begin position="1216"/>
        <end position="1307"/>
    </location>
</feature>
<dbReference type="InterPro" id="IPR026501">
    <property type="entry name" value="Limbin/EVC"/>
</dbReference>
<evidence type="ECO:0000256" key="9">
    <source>
        <dbReference type="ARBA" id="ARBA00023273"/>
    </source>
</evidence>
<dbReference type="PANTHER" id="PTHR16795">
    <property type="entry name" value="LIMBIN/ELLIS-VAN CREVELD PROTEIN"/>
    <property type="match status" value="1"/>
</dbReference>
<keyword evidence="3" id="KW-1003">Cell membrane</keyword>
<evidence type="ECO:0000256" key="11">
    <source>
        <dbReference type="SAM" id="MobiDB-lite"/>
    </source>
</evidence>
<keyword evidence="8" id="KW-0206">Cytoskeleton</keyword>
<dbReference type="PANTHER" id="PTHR16795:SF14">
    <property type="entry name" value="LIMBIN"/>
    <property type="match status" value="1"/>
</dbReference>
<comment type="caution">
    <text evidence="13">The sequence shown here is derived from an EMBL/GenBank/DDBJ whole genome shotgun (WGS) entry which is preliminary data.</text>
</comment>
<feature type="compositionally biased region" description="Basic and acidic residues" evidence="11">
    <location>
        <begin position="909"/>
        <end position="925"/>
    </location>
</feature>
<dbReference type="EMBL" id="JAIWYP010000014">
    <property type="protein sequence ID" value="KAH3707976.1"/>
    <property type="molecule type" value="Genomic_DNA"/>
</dbReference>
<evidence type="ECO:0000256" key="7">
    <source>
        <dbReference type="ARBA" id="ARBA00023136"/>
    </source>
</evidence>
<evidence type="ECO:0000256" key="4">
    <source>
        <dbReference type="ARBA" id="ARBA00022490"/>
    </source>
</evidence>
<feature type="compositionally biased region" description="Basic and acidic residues" evidence="11">
    <location>
        <begin position="1271"/>
        <end position="1281"/>
    </location>
</feature>
<evidence type="ECO:0000256" key="12">
    <source>
        <dbReference type="SAM" id="Phobius"/>
    </source>
</evidence>
<evidence type="ECO:0000256" key="2">
    <source>
        <dbReference type="ARBA" id="ARBA00004162"/>
    </source>
</evidence>